<evidence type="ECO:0000313" key="3">
    <source>
        <dbReference type="Proteomes" id="UP000680206"/>
    </source>
</evidence>
<keyword evidence="3" id="KW-1185">Reference proteome</keyword>
<name>A0ABS3RL69_9ACTN</name>
<dbReference type="EMBL" id="JAGEPF010000005">
    <property type="protein sequence ID" value="MBO2457486.1"/>
    <property type="molecule type" value="Genomic_DNA"/>
</dbReference>
<evidence type="ECO:0000256" key="1">
    <source>
        <dbReference type="SAM" id="MobiDB-lite"/>
    </source>
</evidence>
<organism evidence="2 3">
    <name type="scientific">Actinomadura violacea</name>
    <dbReference type="NCBI Taxonomy" id="2819934"/>
    <lineage>
        <taxon>Bacteria</taxon>
        <taxon>Bacillati</taxon>
        <taxon>Actinomycetota</taxon>
        <taxon>Actinomycetes</taxon>
        <taxon>Streptosporangiales</taxon>
        <taxon>Thermomonosporaceae</taxon>
        <taxon>Actinomadura</taxon>
    </lineage>
</organism>
<dbReference type="RefSeq" id="WP_208238612.1">
    <property type="nucleotide sequence ID" value="NZ_JAGEPF010000005.1"/>
</dbReference>
<feature type="region of interest" description="Disordered" evidence="1">
    <location>
        <begin position="26"/>
        <end position="61"/>
    </location>
</feature>
<reference evidence="2 3" key="1">
    <citation type="submission" date="2021-03" db="EMBL/GenBank/DDBJ databases">
        <title>Actinomadura violae sp. nov., isolated from lichen in Thailand.</title>
        <authorList>
            <person name="Kanchanasin P."/>
            <person name="Saeng-In P."/>
            <person name="Phongsopitanun W."/>
            <person name="Yuki M."/>
            <person name="Kudo T."/>
            <person name="Ohkuma M."/>
            <person name="Tanasupawat S."/>
        </authorList>
    </citation>
    <scope>NUCLEOTIDE SEQUENCE [LARGE SCALE GENOMIC DNA]</scope>
    <source>
        <strain evidence="2 3">LCR2-06</strain>
    </source>
</reference>
<dbReference type="Proteomes" id="UP000680206">
    <property type="component" value="Unassembled WGS sequence"/>
</dbReference>
<evidence type="ECO:0000313" key="2">
    <source>
        <dbReference type="EMBL" id="MBO2457486.1"/>
    </source>
</evidence>
<accession>A0ABS3RL69</accession>
<proteinExistence type="predicted"/>
<protein>
    <submittedName>
        <fullName evidence="2">Uncharacterized protein</fullName>
    </submittedName>
</protein>
<sequence length="237" mass="26186">MPKRPVRAAGDAEVAQHRAQAELGVAGSCGRSFARTRDEGPDDVAQDPPRTEEVPLNAAPAGRSSALHELALTLTGIAHQVASVDPVLDRALRERTHAIALMHTRRRAARRVLARLRAIDRAHRRIYDLDADFSNELIKDLSLISFHAENLERALCSVPSYEFPIDDSEVRGWVRSFARTAGIDAGLISLVDPDAIRRMKRDLAEAVEHAQNRVETLLNTERATTVQGDQDEPNIND</sequence>
<gene>
    <name evidence="2" type="ORF">J4709_07865</name>
</gene>
<comment type="caution">
    <text evidence="2">The sequence shown here is derived from an EMBL/GenBank/DDBJ whole genome shotgun (WGS) entry which is preliminary data.</text>
</comment>